<dbReference type="Gene3D" id="3.20.20.70">
    <property type="entry name" value="Aldolase class I"/>
    <property type="match status" value="1"/>
</dbReference>
<dbReference type="CDD" id="cd00452">
    <property type="entry name" value="KDPG_aldolase"/>
    <property type="match status" value="1"/>
</dbReference>
<name>A0A7D5GX96_9EURY</name>
<dbReference type="PANTHER" id="PTHR30246:SF1">
    <property type="entry name" value="2-DEHYDRO-3-DEOXY-6-PHOSPHOGALACTONATE ALDOLASE-RELATED"/>
    <property type="match status" value="1"/>
</dbReference>
<dbReference type="SUPFAM" id="SSF51569">
    <property type="entry name" value="Aldolase"/>
    <property type="match status" value="1"/>
</dbReference>
<protein>
    <submittedName>
        <fullName evidence="6">Bifunctional 4-hydroxy-2-oxoglutarate aldolase/2-dehydro-3-deoxy-phosphogluconate aldolase</fullName>
        <ecNumber evidence="6">4.1.2.14</ecNumber>
        <ecNumber evidence="6">4.1.3.16</ecNumber>
    </submittedName>
</protein>
<evidence type="ECO:0000256" key="2">
    <source>
        <dbReference type="ARBA" id="ARBA00006906"/>
    </source>
</evidence>
<evidence type="ECO:0000256" key="3">
    <source>
        <dbReference type="ARBA" id="ARBA00011233"/>
    </source>
</evidence>
<evidence type="ECO:0000313" key="6">
    <source>
        <dbReference type="EMBL" id="QLG27589.1"/>
    </source>
</evidence>
<dbReference type="AlphaFoldDB" id="A0A7D5GX96"/>
<comment type="subunit">
    <text evidence="3">Homotrimer.</text>
</comment>
<organism evidence="6 7">
    <name type="scientific">Halorarum halophilum</name>
    <dbReference type="NCBI Taxonomy" id="2743090"/>
    <lineage>
        <taxon>Archaea</taxon>
        <taxon>Methanobacteriati</taxon>
        <taxon>Methanobacteriota</taxon>
        <taxon>Stenosarchaea group</taxon>
        <taxon>Halobacteria</taxon>
        <taxon>Halobacteriales</taxon>
        <taxon>Haloferacaceae</taxon>
        <taxon>Halorarum</taxon>
    </lineage>
</organism>
<dbReference type="GO" id="GO:0008675">
    <property type="term" value="F:2-dehydro-3-deoxy-phosphogluconate aldolase activity"/>
    <property type="evidence" value="ECO:0007669"/>
    <property type="project" value="UniProtKB-EC"/>
</dbReference>
<dbReference type="EMBL" id="CP058529">
    <property type="protein sequence ID" value="QLG27589.1"/>
    <property type="molecule type" value="Genomic_DNA"/>
</dbReference>
<dbReference type="NCBIfam" id="TIGR01182">
    <property type="entry name" value="eda"/>
    <property type="match status" value="1"/>
</dbReference>
<proteinExistence type="inferred from homology"/>
<gene>
    <name evidence="6" type="primary">eda</name>
    <name evidence="6" type="ORF">HUG10_08500</name>
</gene>
<sequence length="210" mass="21450">MSTLEVLRESGVVAVMRGAEPETVVDTAEALVEGGVTALEVTADTPGSTEMIRTLSEELDDEVLVGAGTVLDAATAQSAIAAGAEFVVSPSYHEDVVETCNRYGVLVAPGVMTPTEAVEAFEAGADVVKVFPAKTLGPDHLAAMKGPLAQIPMIPTGGVSTDNAGDYIEAGAVAVGAGSALVDRAAVESGDFDAITERARTFRSVIDEAR</sequence>
<keyword evidence="4 6" id="KW-0456">Lyase</keyword>
<evidence type="ECO:0000256" key="4">
    <source>
        <dbReference type="ARBA" id="ARBA00023239"/>
    </source>
</evidence>
<evidence type="ECO:0000256" key="1">
    <source>
        <dbReference type="ARBA" id="ARBA00004761"/>
    </source>
</evidence>
<reference evidence="6 7" key="1">
    <citation type="submission" date="2020-07" db="EMBL/GenBank/DDBJ databases">
        <title>Gai3-2, isolated from salt lake.</title>
        <authorList>
            <person name="Cui H."/>
            <person name="Shi X."/>
        </authorList>
    </citation>
    <scope>NUCLEOTIDE SEQUENCE [LARGE SCALE GENOMIC DNA]</scope>
    <source>
        <strain evidence="6 7">Gai3-2</strain>
    </source>
</reference>
<keyword evidence="5" id="KW-0119">Carbohydrate metabolism</keyword>
<dbReference type="InterPro" id="IPR000887">
    <property type="entry name" value="Aldlse_KDPG_KHG"/>
</dbReference>
<keyword evidence="7" id="KW-1185">Reference proteome</keyword>
<dbReference type="Proteomes" id="UP000509750">
    <property type="component" value="Chromosome"/>
</dbReference>
<comment type="pathway">
    <text evidence="1">Carbohydrate acid metabolism.</text>
</comment>
<dbReference type="InterPro" id="IPR013785">
    <property type="entry name" value="Aldolase_TIM"/>
</dbReference>
<dbReference type="OrthoDB" id="184672at2157"/>
<dbReference type="Pfam" id="PF01081">
    <property type="entry name" value="Aldolase"/>
    <property type="match status" value="1"/>
</dbReference>
<dbReference type="KEGG" id="halg:HUG10_08500"/>
<dbReference type="EC" id="4.1.2.14" evidence="6"/>
<evidence type="ECO:0000256" key="5">
    <source>
        <dbReference type="ARBA" id="ARBA00023277"/>
    </source>
</evidence>
<evidence type="ECO:0000313" key="7">
    <source>
        <dbReference type="Proteomes" id="UP000509750"/>
    </source>
</evidence>
<comment type="similarity">
    <text evidence="2">Belongs to the KHG/KDPG aldolase family.</text>
</comment>
<dbReference type="PANTHER" id="PTHR30246">
    <property type="entry name" value="2-KETO-3-DEOXY-6-PHOSPHOGLUCONATE ALDOLASE"/>
    <property type="match status" value="1"/>
</dbReference>
<dbReference type="GO" id="GO:0008700">
    <property type="term" value="F:(R,S)-4-hydroxy-2-oxoglutarate aldolase activity"/>
    <property type="evidence" value="ECO:0007669"/>
    <property type="project" value="UniProtKB-EC"/>
</dbReference>
<dbReference type="EC" id="4.1.3.16" evidence="6"/>
<accession>A0A7D5GX96</accession>